<dbReference type="EMBL" id="CP019471">
    <property type="protein sequence ID" value="UQC75412.1"/>
    <property type="molecule type" value="Genomic_DNA"/>
</dbReference>
<dbReference type="RefSeq" id="XP_049137058.1">
    <property type="nucleotide sequence ID" value="XM_049281101.1"/>
</dbReference>
<accession>A0A9Q8WAA6</accession>
<keyword evidence="1" id="KW-0812">Transmembrane</keyword>
<reference evidence="2" key="1">
    <citation type="journal article" date="2021" name="Mol. Plant Microbe Interact.">
        <title>Complete Genome Sequence of the Plant-Pathogenic Fungus Colletotrichum lupini.</title>
        <authorList>
            <person name="Baroncelli R."/>
            <person name="Pensec F."/>
            <person name="Da Lio D."/>
            <person name="Boufleur T."/>
            <person name="Vicente I."/>
            <person name="Sarrocco S."/>
            <person name="Picot A."/>
            <person name="Baraldi E."/>
            <person name="Sukno S."/>
            <person name="Thon M."/>
            <person name="Le Floch G."/>
        </authorList>
    </citation>
    <scope>NUCLEOTIDE SEQUENCE</scope>
    <source>
        <strain evidence="2">IMI 504893</strain>
    </source>
</reference>
<dbReference type="AlphaFoldDB" id="A0A9Q8WAA6"/>
<keyword evidence="3" id="KW-1185">Reference proteome</keyword>
<dbReference type="Proteomes" id="UP000830671">
    <property type="component" value="Chromosome 1"/>
</dbReference>
<name>A0A9Q8WAA6_9PEZI</name>
<feature type="transmembrane region" description="Helical" evidence="1">
    <location>
        <begin position="187"/>
        <end position="206"/>
    </location>
</feature>
<proteinExistence type="predicted"/>
<keyword evidence="1" id="KW-1133">Transmembrane helix</keyword>
<sequence length="209" mass="23243">MSLSIFLLQGLEEGSSRTRPSPVDCRLELIQLRMHIGPWLIAADCDDSVHDLLESCHELPSSMQLHFSRPKAGLDAGTSLEIPQLELPLGMLCRSGSDYHPNKRTGLIPALSELAPLDPSQIQMIGWFMAFNSNQPCHYDSAGRSMIAGRAEIKSIYPIVKSPICYGRRVHHGPFTYHHASHSKSDITVPELLLGFIFVIAINLYVGRR</sequence>
<evidence type="ECO:0000313" key="2">
    <source>
        <dbReference type="EMBL" id="UQC75412.1"/>
    </source>
</evidence>
<evidence type="ECO:0000313" key="3">
    <source>
        <dbReference type="Proteomes" id="UP000830671"/>
    </source>
</evidence>
<dbReference type="KEGG" id="clup:CLUP02_02066"/>
<gene>
    <name evidence="2" type="ORF">CLUP02_02066</name>
</gene>
<evidence type="ECO:0000256" key="1">
    <source>
        <dbReference type="SAM" id="Phobius"/>
    </source>
</evidence>
<protein>
    <submittedName>
        <fullName evidence="2">Uncharacterized protein</fullName>
    </submittedName>
</protein>
<keyword evidence="1" id="KW-0472">Membrane</keyword>
<organism evidence="2 3">
    <name type="scientific">Colletotrichum lupini</name>
    <dbReference type="NCBI Taxonomy" id="145971"/>
    <lineage>
        <taxon>Eukaryota</taxon>
        <taxon>Fungi</taxon>
        <taxon>Dikarya</taxon>
        <taxon>Ascomycota</taxon>
        <taxon>Pezizomycotina</taxon>
        <taxon>Sordariomycetes</taxon>
        <taxon>Hypocreomycetidae</taxon>
        <taxon>Glomerellales</taxon>
        <taxon>Glomerellaceae</taxon>
        <taxon>Colletotrichum</taxon>
        <taxon>Colletotrichum acutatum species complex</taxon>
    </lineage>
</organism>
<dbReference type="GeneID" id="73336111"/>